<evidence type="ECO:0000256" key="1">
    <source>
        <dbReference type="SAM" id="Phobius"/>
    </source>
</evidence>
<feature type="transmembrane region" description="Helical" evidence="1">
    <location>
        <begin position="55"/>
        <end position="77"/>
    </location>
</feature>
<evidence type="ECO:0000313" key="3">
    <source>
        <dbReference type="Proteomes" id="UP000243524"/>
    </source>
</evidence>
<feature type="transmembrane region" description="Helical" evidence="1">
    <location>
        <begin position="97"/>
        <end position="118"/>
    </location>
</feature>
<dbReference type="Proteomes" id="UP000243524">
    <property type="component" value="Unassembled WGS sequence"/>
</dbReference>
<name>A0A2I0QY11_9BACI</name>
<dbReference type="AlphaFoldDB" id="A0A2I0QY11"/>
<proteinExistence type="predicted"/>
<organism evidence="2 3">
    <name type="scientific">Halalkalibacillus sediminis</name>
    <dbReference type="NCBI Taxonomy" id="2018042"/>
    <lineage>
        <taxon>Bacteria</taxon>
        <taxon>Bacillati</taxon>
        <taxon>Bacillota</taxon>
        <taxon>Bacilli</taxon>
        <taxon>Bacillales</taxon>
        <taxon>Bacillaceae</taxon>
        <taxon>Halalkalibacillus</taxon>
    </lineage>
</organism>
<comment type="caution">
    <text evidence="2">The sequence shown here is derived from an EMBL/GenBank/DDBJ whole genome shotgun (WGS) entry which is preliminary data.</text>
</comment>
<sequence length="202" mass="24107">MTFFEDWFPSTTVVLYYIFTIFLSIGVFLTNLISIEFWRTFIIQINNFFIDNSSILLTISSILIGIFFTVFSILGSLNVNSTFAMISRENFIKLIRFILYSFSSSILFLFIIMLALNLPINIQMYLNTFILLPLLIYIFCSSFRLGFYLFLLYRREIGNLHKKLEDEKKKNNHFDDILHRLDNYLSDYEENKEKEYLDKNNE</sequence>
<protein>
    <submittedName>
        <fullName evidence="2">Uncharacterized protein</fullName>
    </submittedName>
</protein>
<accession>A0A2I0QY11</accession>
<evidence type="ECO:0000313" key="2">
    <source>
        <dbReference type="EMBL" id="PKR79215.1"/>
    </source>
</evidence>
<dbReference type="EMBL" id="PJNH01000001">
    <property type="protein sequence ID" value="PKR79215.1"/>
    <property type="molecule type" value="Genomic_DNA"/>
</dbReference>
<gene>
    <name evidence="2" type="ORF">CEY16_05600</name>
</gene>
<keyword evidence="1" id="KW-0812">Transmembrane</keyword>
<keyword evidence="1" id="KW-1133">Transmembrane helix</keyword>
<feature type="transmembrane region" description="Helical" evidence="1">
    <location>
        <begin position="130"/>
        <end position="153"/>
    </location>
</feature>
<keyword evidence="1" id="KW-0472">Membrane</keyword>
<keyword evidence="3" id="KW-1185">Reference proteome</keyword>
<feature type="transmembrane region" description="Helical" evidence="1">
    <location>
        <begin position="12"/>
        <end position="35"/>
    </location>
</feature>
<reference evidence="2 3" key="1">
    <citation type="submission" date="2017-06" db="EMBL/GenBank/DDBJ databases">
        <title>the draft geome sequence of Illustriluteabacillus marina B3227.</title>
        <authorList>
            <person name="He R.-H."/>
            <person name="Du Z.-J."/>
        </authorList>
    </citation>
    <scope>NUCLEOTIDE SEQUENCE [LARGE SCALE GENOMIC DNA]</scope>
    <source>
        <strain evidence="2 3">B3227</strain>
    </source>
</reference>